<evidence type="ECO:0000256" key="1">
    <source>
        <dbReference type="SAM" id="Phobius"/>
    </source>
</evidence>
<gene>
    <name evidence="2" type="ORF">DHf2319_02835</name>
</gene>
<dbReference type="Proteomes" id="UP000831607">
    <property type="component" value="Chromosome"/>
</dbReference>
<reference evidence="2 3" key="1">
    <citation type="submission" date="2020-11" db="EMBL/GenBank/DDBJ databases">
        <title>Algicoccus daihaiensis sp.nov., isolated from Daihai Lake in Inner Mongolia.</title>
        <authorList>
            <person name="Kai J."/>
        </authorList>
    </citation>
    <scope>NUCLEOTIDE SEQUENCE [LARGE SCALE GENOMIC DNA]</scope>
    <source>
        <strain evidence="3">f23</strain>
    </source>
</reference>
<keyword evidence="2" id="KW-0378">Hydrolase</keyword>
<keyword evidence="1" id="KW-1133">Transmembrane helix</keyword>
<proteinExistence type="predicted"/>
<dbReference type="Pfam" id="PF04307">
    <property type="entry name" value="YdjM"/>
    <property type="match status" value="1"/>
</dbReference>
<dbReference type="PANTHER" id="PTHR40031:SF1">
    <property type="entry name" value="MEMBRANE-BOUND METAL-DEPENDENT HYDROLASE"/>
    <property type="match status" value="1"/>
</dbReference>
<feature type="transmembrane region" description="Helical" evidence="1">
    <location>
        <begin position="62"/>
        <end position="81"/>
    </location>
</feature>
<dbReference type="InterPro" id="IPR053170">
    <property type="entry name" value="Transcription_regulator"/>
</dbReference>
<protein>
    <submittedName>
        <fullName evidence="2">Metal-dependent hydrolase</fullName>
    </submittedName>
</protein>
<dbReference type="GO" id="GO:0016787">
    <property type="term" value="F:hydrolase activity"/>
    <property type="evidence" value="ECO:0007669"/>
    <property type="project" value="UniProtKB-KW"/>
</dbReference>
<name>A0ABY4AP93_9BURK</name>
<keyword evidence="3" id="KW-1185">Reference proteome</keyword>
<sequence>MDSVTQITLGAAVSVAVMGKRVPVWQSALWGAAAGTTPDLDVVVDFGDAILNMTRHRAESHALLFLTIASPVFAGLAAWLGKRPDLFKRWLLAFWLVFMTHVTVDYLTVYGTQLLQPFTDYPFGRGSIFIIDPLYTLPLLIGLFACLMSKSEKRFRFNTIGLTISSIYLIWGLGAQQYVESVARQSLPTTVSSESDILVTPSPLNSILWRVVATSPTHYYEGWYSLLDEEPVVYWTEHDRGATLIAKHSDHPGIASIQAFSHGFFRMRELDGDVYITDLRMGFEPAYFFNFNMGKPDENGSLDLERPSIQQGNRPNLETGLPWLWQRLTGQTTEPPPQS</sequence>
<dbReference type="EMBL" id="CP063982">
    <property type="protein sequence ID" value="UOD50875.1"/>
    <property type="molecule type" value="Genomic_DNA"/>
</dbReference>
<keyword evidence="1" id="KW-0472">Membrane</keyword>
<feature type="transmembrane region" description="Helical" evidence="1">
    <location>
        <begin position="90"/>
        <end position="108"/>
    </location>
</feature>
<dbReference type="PANTHER" id="PTHR40031">
    <property type="entry name" value="HYPOTHETICAL MEMBRANE SPANNING PROTEIN"/>
    <property type="match status" value="1"/>
</dbReference>
<evidence type="ECO:0000313" key="2">
    <source>
        <dbReference type="EMBL" id="UOD50875.1"/>
    </source>
</evidence>
<feature type="transmembrane region" description="Helical" evidence="1">
    <location>
        <begin position="128"/>
        <end position="148"/>
    </location>
</feature>
<accession>A0ABY4AP93</accession>
<feature type="transmembrane region" description="Helical" evidence="1">
    <location>
        <begin position="160"/>
        <end position="179"/>
    </location>
</feature>
<organism evidence="2 3">
    <name type="scientific">Orrella daihaiensis</name>
    <dbReference type="NCBI Taxonomy" id="2782176"/>
    <lineage>
        <taxon>Bacteria</taxon>
        <taxon>Pseudomonadati</taxon>
        <taxon>Pseudomonadota</taxon>
        <taxon>Betaproteobacteria</taxon>
        <taxon>Burkholderiales</taxon>
        <taxon>Alcaligenaceae</taxon>
        <taxon>Orrella</taxon>
    </lineage>
</organism>
<keyword evidence="1" id="KW-0812">Transmembrane</keyword>
<evidence type="ECO:0000313" key="3">
    <source>
        <dbReference type="Proteomes" id="UP000831607"/>
    </source>
</evidence>
<dbReference type="InterPro" id="IPR007404">
    <property type="entry name" value="YdjM-like"/>
</dbReference>
<dbReference type="RefSeq" id="WP_243479287.1">
    <property type="nucleotide sequence ID" value="NZ_CP063982.1"/>
</dbReference>